<evidence type="ECO:0000256" key="4">
    <source>
        <dbReference type="ARBA" id="ARBA00022964"/>
    </source>
</evidence>
<evidence type="ECO:0000256" key="5">
    <source>
        <dbReference type="ARBA" id="ARBA00023002"/>
    </source>
</evidence>
<keyword evidence="5" id="KW-0560">Oxidoreductase</keyword>
<dbReference type="EMBL" id="QRDW01000010">
    <property type="protein sequence ID" value="RED46147.1"/>
    <property type="molecule type" value="Genomic_DNA"/>
</dbReference>
<dbReference type="Gene3D" id="2.60.120.620">
    <property type="entry name" value="q2cbj1_9rhob like domain"/>
    <property type="match status" value="1"/>
</dbReference>
<evidence type="ECO:0000256" key="3">
    <source>
        <dbReference type="ARBA" id="ARBA00022896"/>
    </source>
</evidence>
<dbReference type="InterPro" id="IPR005123">
    <property type="entry name" value="Oxoglu/Fe-dep_dioxygenase_dom"/>
</dbReference>
<reference evidence="8 9" key="1">
    <citation type="submission" date="2018-07" db="EMBL/GenBank/DDBJ databases">
        <title>Genomic Encyclopedia of Type Strains, Phase III (KMG-III): the genomes of soil and plant-associated and newly described type strains.</title>
        <authorList>
            <person name="Whitman W."/>
        </authorList>
    </citation>
    <scope>NUCLEOTIDE SEQUENCE [LARGE SCALE GENOMIC DNA]</scope>
    <source>
        <strain evidence="8 9">CECT 8488</strain>
    </source>
</reference>
<protein>
    <submittedName>
        <fullName evidence="8">Putative 2-oxoglutarate/Fe(II)-dependent dioxygenase YbiX</fullName>
    </submittedName>
</protein>
<dbReference type="GO" id="GO:0016705">
    <property type="term" value="F:oxidoreductase activity, acting on paired donors, with incorporation or reduction of molecular oxygen"/>
    <property type="evidence" value="ECO:0007669"/>
    <property type="project" value="InterPro"/>
</dbReference>
<evidence type="ECO:0000256" key="6">
    <source>
        <dbReference type="ARBA" id="ARBA00023004"/>
    </source>
</evidence>
<name>A0A3D9H9J0_9PROT</name>
<dbReference type="GO" id="GO:0005506">
    <property type="term" value="F:iron ion binding"/>
    <property type="evidence" value="ECO:0007669"/>
    <property type="project" value="InterPro"/>
</dbReference>
<evidence type="ECO:0000313" key="8">
    <source>
        <dbReference type="EMBL" id="RED46147.1"/>
    </source>
</evidence>
<dbReference type="SMART" id="SM00702">
    <property type="entry name" value="P4Hc"/>
    <property type="match status" value="1"/>
</dbReference>
<comment type="cofactor">
    <cofactor evidence="1">
        <name>L-ascorbate</name>
        <dbReference type="ChEBI" id="CHEBI:38290"/>
    </cofactor>
</comment>
<keyword evidence="4 8" id="KW-0223">Dioxygenase</keyword>
<dbReference type="GO" id="GO:0051213">
    <property type="term" value="F:dioxygenase activity"/>
    <property type="evidence" value="ECO:0007669"/>
    <property type="project" value="UniProtKB-KW"/>
</dbReference>
<evidence type="ECO:0000313" key="9">
    <source>
        <dbReference type="Proteomes" id="UP000256845"/>
    </source>
</evidence>
<proteinExistence type="predicted"/>
<dbReference type="InterPro" id="IPR006620">
    <property type="entry name" value="Pro_4_hyd_alph"/>
</dbReference>
<keyword evidence="6" id="KW-0408">Iron</keyword>
<dbReference type="AlphaFoldDB" id="A0A3D9H9J0"/>
<dbReference type="Proteomes" id="UP000256845">
    <property type="component" value="Unassembled WGS sequence"/>
</dbReference>
<comment type="caution">
    <text evidence="8">The sequence shown here is derived from an EMBL/GenBank/DDBJ whole genome shotgun (WGS) entry which is preliminary data.</text>
</comment>
<dbReference type="Pfam" id="PF13640">
    <property type="entry name" value="2OG-FeII_Oxy_3"/>
    <property type="match status" value="1"/>
</dbReference>
<keyword evidence="2" id="KW-0479">Metal-binding</keyword>
<sequence length="320" mass="35914">MHYYVDVIGLPTLLAFKRSSKLKEFRARLEELLVIPDAQVFALVRNESEFEKLADLETAHPTLKLGIDQDGEAEARLGMSGSAPQLYVTDPNSRLLADMPLNAKDLAHQVQALVGGSMTSLQTGFPPVLTIPRVLDPDWCQKLIDLWATDNRQSGHYANQGGTYVEVQDANVKVRRDHGISDPKIQQELIHILSRRVFPEVAKALANDLRYFEELKICRYDGESSGHFRPHRDNLSKAAAHRRFAMTLCLNEDYDGGQLRFPEYTHAPIKPRAGEAAVFSCSMLHEVLPVSAGERFVLLAFIFGEPEMQMIRQRGGTFKG</sequence>
<dbReference type="GO" id="GO:0031418">
    <property type="term" value="F:L-ascorbic acid binding"/>
    <property type="evidence" value="ECO:0007669"/>
    <property type="project" value="UniProtKB-KW"/>
</dbReference>
<keyword evidence="3" id="KW-0847">Vitamin C</keyword>
<dbReference type="InterPro" id="IPR044862">
    <property type="entry name" value="Pro_4_hyd_alph_FE2OG_OXY"/>
</dbReference>
<keyword evidence="9" id="KW-1185">Reference proteome</keyword>
<feature type="domain" description="Fe2OG dioxygenase" evidence="7">
    <location>
        <begin position="211"/>
        <end position="306"/>
    </location>
</feature>
<evidence type="ECO:0000256" key="1">
    <source>
        <dbReference type="ARBA" id="ARBA00001961"/>
    </source>
</evidence>
<evidence type="ECO:0000259" key="7">
    <source>
        <dbReference type="PROSITE" id="PS51471"/>
    </source>
</evidence>
<dbReference type="PROSITE" id="PS51471">
    <property type="entry name" value="FE2OG_OXY"/>
    <property type="match status" value="1"/>
</dbReference>
<organism evidence="8 9">
    <name type="scientific">Aestuariispira insulae</name>
    <dbReference type="NCBI Taxonomy" id="1461337"/>
    <lineage>
        <taxon>Bacteria</taxon>
        <taxon>Pseudomonadati</taxon>
        <taxon>Pseudomonadota</taxon>
        <taxon>Alphaproteobacteria</taxon>
        <taxon>Rhodospirillales</taxon>
        <taxon>Kiloniellaceae</taxon>
        <taxon>Aestuariispira</taxon>
    </lineage>
</organism>
<evidence type="ECO:0000256" key="2">
    <source>
        <dbReference type="ARBA" id="ARBA00022723"/>
    </source>
</evidence>
<gene>
    <name evidence="8" type="ORF">DFP90_11056</name>
</gene>
<accession>A0A3D9H9J0</accession>